<reference evidence="1 2" key="1">
    <citation type="submission" date="2018-11" db="EMBL/GenBank/DDBJ databases">
        <authorList>
            <consortium name="Pathogen Informatics"/>
        </authorList>
    </citation>
    <scope>NUCLEOTIDE SEQUENCE [LARGE SCALE GENOMIC DNA]</scope>
    <source>
        <strain>Denwood</strain>
        <strain evidence="2">Zambia</strain>
    </source>
</reference>
<dbReference type="InterPro" id="IPR001715">
    <property type="entry name" value="CH_dom"/>
</dbReference>
<dbReference type="PANTHER" id="PTHR47385">
    <property type="entry name" value="CALPONIN"/>
    <property type="match status" value="1"/>
</dbReference>
<evidence type="ECO:0000313" key="2">
    <source>
        <dbReference type="Proteomes" id="UP000269396"/>
    </source>
</evidence>
<dbReference type="GO" id="GO:0015629">
    <property type="term" value="C:actin cytoskeleton"/>
    <property type="evidence" value="ECO:0007669"/>
    <property type="project" value="TreeGrafter"/>
</dbReference>
<dbReference type="STRING" id="31246.A0A183PYP6"/>
<gene>
    <name evidence="1" type="ORF">SMTD_LOCUS19482</name>
</gene>
<dbReference type="GO" id="GO:0051015">
    <property type="term" value="F:actin filament binding"/>
    <property type="evidence" value="ECO:0007669"/>
    <property type="project" value="TreeGrafter"/>
</dbReference>
<dbReference type="EMBL" id="UZAL01042396">
    <property type="protein sequence ID" value="VDP79960.1"/>
    <property type="molecule type" value="Genomic_DNA"/>
</dbReference>
<accession>A0A183PYP6</accession>
<dbReference type="InterPro" id="IPR036872">
    <property type="entry name" value="CH_dom_sf"/>
</dbReference>
<proteinExistence type="predicted"/>
<dbReference type="Pfam" id="PF00307">
    <property type="entry name" value="CH"/>
    <property type="match status" value="1"/>
</dbReference>
<protein>
    <submittedName>
        <fullName evidence="1">Uncharacterized protein</fullName>
    </submittedName>
</protein>
<dbReference type="InterPro" id="IPR050606">
    <property type="entry name" value="Calponin-like"/>
</dbReference>
<organism evidence="1 2">
    <name type="scientific">Schistosoma mattheei</name>
    <dbReference type="NCBI Taxonomy" id="31246"/>
    <lineage>
        <taxon>Eukaryota</taxon>
        <taxon>Metazoa</taxon>
        <taxon>Spiralia</taxon>
        <taxon>Lophotrochozoa</taxon>
        <taxon>Platyhelminthes</taxon>
        <taxon>Trematoda</taxon>
        <taxon>Digenea</taxon>
        <taxon>Strigeidida</taxon>
        <taxon>Schistosomatoidea</taxon>
        <taxon>Schistosomatidae</taxon>
        <taxon>Schistosoma</taxon>
    </lineage>
</organism>
<dbReference type="PANTHER" id="PTHR47385:SF14">
    <property type="entry name" value="TRANSGELIN"/>
    <property type="match status" value="1"/>
</dbReference>
<dbReference type="Gene3D" id="1.10.418.10">
    <property type="entry name" value="Calponin-like domain"/>
    <property type="match status" value="1"/>
</dbReference>
<dbReference type="GO" id="GO:0007015">
    <property type="term" value="P:actin filament organization"/>
    <property type="evidence" value="ECO:0007669"/>
    <property type="project" value="TreeGrafter"/>
</dbReference>
<keyword evidence="2" id="KW-1185">Reference proteome</keyword>
<dbReference type="SUPFAM" id="SSF47576">
    <property type="entry name" value="Calponin-homology domain, CH-domain"/>
    <property type="match status" value="1"/>
</dbReference>
<name>A0A183PYP6_9TREM</name>
<dbReference type="AlphaFoldDB" id="A0A183PYP6"/>
<dbReference type="Proteomes" id="UP000269396">
    <property type="component" value="Unassembled WGS sequence"/>
</dbReference>
<evidence type="ECO:0000313" key="1">
    <source>
        <dbReference type="EMBL" id="VDP79960.1"/>
    </source>
</evidence>
<sequence length="55" mass="6396">MENIQRFLDLSEAYGVPRECLFQTVDLFEARNMAQVLATLLQLGTEVGFHFFWIS</sequence>